<dbReference type="InterPro" id="IPR009725">
    <property type="entry name" value="3_dmu_93_MTrfase"/>
</dbReference>
<gene>
    <name evidence="2" type="ORF">Q5H91_09320</name>
</gene>
<dbReference type="RefSeq" id="WP_305173114.1">
    <property type="nucleotide sequence ID" value="NZ_JAUUDS010000003.1"/>
</dbReference>
<dbReference type="Proteomes" id="UP001230685">
    <property type="component" value="Unassembled WGS sequence"/>
</dbReference>
<name>A0ABT9ELA9_9SPHN</name>
<dbReference type="PANTHER" id="PTHR33990:SF2">
    <property type="entry name" value="PHNB-LIKE DOMAIN-CONTAINING PROTEIN"/>
    <property type="match status" value="1"/>
</dbReference>
<evidence type="ECO:0000313" key="3">
    <source>
        <dbReference type="Proteomes" id="UP001230685"/>
    </source>
</evidence>
<reference evidence="2 3" key="1">
    <citation type="submission" date="2023-07" db="EMBL/GenBank/DDBJ databases">
        <authorList>
            <person name="Kim M.K."/>
        </authorList>
    </citation>
    <scope>NUCLEOTIDE SEQUENCE [LARGE SCALE GENOMIC DNA]</scope>
    <source>
        <strain evidence="2 3">KR1UV-12</strain>
    </source>
</reference>
<dbReference type="SUPFAM" id="SSF54593">
    <property type="entry name" value="Glyoxalase/Bleomycin resistance protein/Dihydroxybiphenyl dioxygenase"/>
    <property type="match status" value="1"/>
</dbReference>
<feature type="domain" description="PhnB-like" evidence="1">
    <location>
        <begin position="9"/>
        <end position="124"/>
    </location>
</feature>
<organism evidence="2 3">
    <name type="scientific">Sphingomonas aurea</name>
    <dbReference type="NCBI Taxonomy" id="3063994"/>
    <lineage>
        <taxon>Bacteria</taxon>
        <taxon>Pseudomonadati</taxon>
        <taxon>Pseudomonadota</taxon>
        <taxon>Alphaproteobacteria</taxon>
        <taxon>Sphingomonadales</taxon>
        <taxon>Sphingomonadaceae</taxon>
        <taxon>Sphingomonas</taxon>
    </lineage>
</organism>
<dbReference type="InterPro" id="IPR029068">
    <property type="entry name" value="Glyas_Bleomycin-R_OHBP_Dase"/>
</dbReference>
<comment type="caution">
    <text evidence="2">The sequence shown here is derived from an EMBL/GenBank/DDBJ whole genome shotgun (WGS) entry which is preliminary data.</text>
</comment>
<dbReference type="Gene3D" id="3.10.180.10">
    <property type="entry name" value="2,3-Dihydroxybiphenyl 1,2-Dioxygenase, domain 1"/>
    <property type="match status" value="1"/>
</dbReference>
<dbReference type="CDD" id="cd06588">
    <property type="entry name" value="PhnB_like"/>
    <property type="match status" value="1"/>
</dbReference>
<evidence type="ECO:0000259" key="1">
    <source>
        <dbReference type="Pfam" id="PF06983"/>
    </source>
</evidence>
<keyword evidence="3" id="KW-1185">Reference proteome</keyword>
<dbReference type="Pfam" id="PF06983">
    <property type="entry name" value="3-dmu-9_3-mt"/>
    <property type="match status" value="1"/>
</dbReference>
<dbReference type="PANTHER" id="PTHR33990">
    <property type="entry name" value="PROTEIN YJDN-RELATED"/>
    <property type="match status" value="1"/>
</dbReference>
<sequence>MSGFGSRDKVTTWLWCDGTAEEMARLYTGLIPDSRIGDVVRAPAENPAVGLGKVLTVGFTLGGRSFVAMNGGPGHGFSEAMSLQLSCADQAEVDRYWDALTADGGKAVQCGWLKDRFGVSWQIVPDRLAQLMADSDRARAGRAMRAMMTMVKIDIAAIEAAADGDDA</sequence>
<accession>A0ABT9ELA9</accession>
<dbReference type="EMBL" id="JAUUDS010000003">
    <property type="protein sequence ID" value="MDP1027413.1"/>
    <property type="molecule type" value="Genomic_DNA"/>
</dbReference>
<dbReference type="InterPro" id="IPR028973">
    <property type="entry name" value="PhnB-like"/>
</dbReference>
<proteinExistence type="predicted"/>
<dbReference type="PIRSF" id="PIRSF021700">
    <property type="entry name" value="3_dmu_93_MTrfase"/>
    <property type="match status" value="1"/>
</dbReference>
<evidence type="ECO:0000313" key="2">
    <source>
        <dbReference type="EMBL" id="MDP1027413.1"/>
    </source>
</evidence>
<protein>
    <submittedName>
        <fullName evidence="2">VOC family protein</fullName>
    </submittedName>
</protein>